<dbReference type="STRING" id="1612308.SAMN05444581_10826"/>
<feature type="chain" id="PRO_5011583946" evidence="1">
    <location>
        <begin position="32"/>
        <end position="188"/>
    </location>
</feature>
<dbReference type="CDD" id="cd07821">
    <property type="entry name" value="PYR_PYL_RCAR_like"/>
    <property type="match status" value="1"/>
</dbReference>
<name>A0A1I3ZLG0_9HYPH</name>
<sequence length="188" mass="20391">MAAILKKLFWTGAVLLAFALPQVVLPQVALAHGPTRQKTTEKIEINAPPAKVWAIIADFHDMSWLPGIAKTTGEGGNTPDAAKRQLTLDNGATIDESLYKYDPAEMSYAYRIDNVDVKVLPVNNYSASIIVLPADGGKSVVEWRGAFYRGYPNNDPPPELSDEAALKAVSGLFRKGLENLKKKAESAP</sequence>
<protein>
    <submittedName>
        <fullName evidence="2">Polyketide cyclase / dehydrase and lipid transport</fullName>
    </submittedName>
</protein>
<dbReference type="PANTHER" id="PTHR39332:SF7">
    <property type="entry name" value="SRPBCC FAMILY PROTEIN"/>
    <property type="match status" value="1"/>
</dbReference>
<dbReference type="EMBL" id="FOSN01000008">
    <property type="protein sequence ID" value="SFK44531.1"/>
    <property type="molecule type" value="Genomic_DNA"/>
</dbReference>
<dbReference type="RefSeq" id="WP_091681896.1">
    <property type="nucleotide sequence ID" value="NZ_FOSN01000008.1"/>
</dbReference>
<evidence type="ECO:0000313" key="3">
    <source>
        <dbReference type="Proteomes" id="UP000198755"/>
    </source>
</evidence>
<dbReference type="AlphaFoldDB" id="A0A1I3ZLG0"/>
<evidence type="ECO:0000313" key="2">
    <source>
        <dbReference type="EMBL" id="SFK44531.1"/>
    </source>
</evidence>
<dbReference type="InterPro" id="IPR019587">
    <property type="entry name" value="Polyketide_cyclase/dehydratase"/>
</dbReference>
<feature type="signal peptide" evidence="1">
    <location>
        <begin position="1"/>
        <end position="31"/>
    </location>
</feature>
<keyword evidence="1" id="KW-0732">Signal</keyword>
<dbReference type="Pfam" id="PF10604">
    <property type="entry name" value="Polyketide_cyc2"/>
    <property type="match status" value="1"/>
</dbReference>
<organism evidence="2 3">
    <name type="scientific">Methylocapsa palsarum</name>
    <dbReference type="NCBI Taxonomy" id="1612308"/>
    <lineage>
        <taxon>Bacteria</taxon>
        <taxon>Pseudomonadati</taxon>
        <taxon>Pseudomonadota</taxon>
        <taxon>Alphaproteobacteria</taxon>
        <taxon>Hyphomicrobiales</taxon>
        <taxon>Beijerinckiaceae</taxon>
        <taxon>Methylocapsa</taxon>
    </lineage>
</organism>
<accession>A0A1I3ZLG0</accession>
<dbReference type="SUPFAM" id="SSF55961">
    <property type="entry name" value="Bet v1-like"/>
    <property type="match status" value="1"/>
</dbReference>
<keyword evidence="3" id="KW-1185">Reference proteome</keyword>
<dbReference type="OrthoDB" id="1364128at2"/>
<dbReference type="PANTHER" id="PTHR39332">
    <property type="entry name" value="BLL4707 PROTEIN"/>
    <property type="match status" value="1"/>
</dbReference>
<reference evidence="2 3" key="1">
    <citation type="submission" date="2016-10" db="EMBL/GenBank/DDBJ databases">
        <authorList>
            <person name="de Groot N.N."/>
        </authorList>
    </citation>
    <scope>NUCLEOTIDE SEQUENCE [LARGE SCALE GENOMIC DNA]</scope>
    <source>
        <strain evidence="2 3">NE2</strain>
    </source>
</reference>
<proteinExistence type="predicted"/>
<dbReference type="Proteomes" id="UP000198755">
    <property type="component" value="Unassembled WGS sequence"/>
</dbReference>
<dbReference type="Gene3D" id="3.30.530.20">
    <property type="match status" value="1"/>
</dbReference>
<gene>
    <name evidence="2" type="ORF">SAMN05444581_10826</name>
</gene>
<dbReference type="InterPro" id="IPR023393">
    <property type="entry name" value="START-like_dom_sf"/>
</dbReference>
<evidence type="ECO:0000256" key="1">
    <source>
        <dbReference type="SAM" id="SignalP"/>
    </source>
</evidence>